<reference evidence="1 2" key="1">
    <citation type="submission" date="2017-12" db="EMBL/GenBank/DDBJ databases">
        <title>Taxonomic description and draft genome of Pradoshia cofamensis Gen. nov., sp. nov., a thermotolerant bacillale isolated from anterior gut of earthworm Eisenia fetida.</title>
        <authorList>
            <person name="Saha T."/>
            <person name="Chakraborty R."/>
        </authorList>
    </citation>
    <scope>NUCLEOTIDE SEQUENCE [LARGE SCALE GENOMIC DNA]</scope>
    <source>
        <strain evidence="1 2">EAG3</strain>
    </source>
</reference>
<accession>A0A2S7N2D6</accession>
<organism evidence="1 2">
    <name type="scientific">Pradoshia eiseniae</name>
    <dbReference type="NCBI Taxonomy" id="2064768"/>
    <lineage>
        <taxon>Bacteria</taxon>
        <taxon>Bacillati</taxon>
        <taxon>Bacillota</taxon>
        <taxon>Bacilli</taxon>
        <taxon>Bacillales</taxon>
        <taxon>Bacillaceae</taxon>
        <taxon>Pradoshia</taxon>
    </lineage>
</organism>
<comment type="caution">
    <text evidence="1">The sequence shown here is derived from an EMBL/GenBank/DDBJ whole genome shotgun (WGS) entry which is preliminary data.</text>
</comment>
<dbReference type="EMBL" id="PKOZ01000002">
    <property type="protein sequence ID" value="PQD96157.1"/>
    <property type="molecule type" value="Genomic_DNA"/>
</dbReference>
<protein>
    <submittedName>
        <fullName evidence="1">Uncharacterized protein</fullName>
    </submittedName>
</protein>
<dbReference type="Pfam" id="PF22116">
    <property type="entry name" value="DUF6944"/>
    <property type="match status" value="1"/>
</dbReference>
<dbReference type="InterPro" id="IPR054224">
    <property type="entry name" value="DUF6944"/>
</dbReference>
<keyword evidence="2" id="KW-1185">Reference proteome</keyword>
<evidence type="ECO:0000313" key="2">
    <source>
        <dbReference type="Proteomes" id="UP000239663"/>
    </source>
</evidence>
<sequence length="211" mass="22432">MAKGNHTKEIIGSWMQAIGNAIEAYGSTPSVPLDSETRDDYNRVGLTMQATGAGLVADGQSTVYSYEYAGSVITSIGSLEELLPLIWRFSSLEADYVLESGGNILQGLGTTLSAYDEVINGTPSGAYEGIIGNTLQTIGCMISVLGIKVELTDQYNGQWINAIGSWVQTLGAFIAAIGQQLEEEEESGVGDGDAGERPTEFGRCNAPFFLR</sequence>
<dbReference type="RefSeq" id="WP_104848584.1">
    <property type="nucleotide sequence ID" value="NZ_PKOZ01000002.1"/>
</dbReference>
<dbReference type="Proteomes" id="UP000239663">
    <property type="component" value="Unassembled WGS sequence"/>
</dbReference>
<name>A0A2S7N2D6_9BACI</name>
<dbReference type="AlphaFoldDB" id="A0A2S7N2D6"/>
<evidence type="ECO:0000313" key="1">
    <source>
        <dbReference type="EMBL" id="PQD96157.1"/>
    </source>
</evidence>
<proteinExistence type="predicted"/>
<gene>
    <name evidence="1" type="ORF">CYL18_06030</name>
</gene>